<dbReference type="SUPFAM" id="SSF55729">
    <property type="entry name" value="Acyl-CoA N-acyltransferases (Nat)"/>
    <property type="match status" value="1"/>
</dbReference>
<feature type="domain" description="N-acetyltransferase" evidence="1">
    <location>
        <begin position="33"/>
        <end position="185"/>
    </location>
</feature>
<dbReference type="GO" id="GO:0008999">
    <property type="term" value="F:protein-N-terminal-alanine acetyltransferase activity"/>
    <property type="evidence" value="ECO:0007669"/>
    <property type="project" value="TreeGrafter"/>
</dbReference>
<dbReference type="InterPro" id="IPR000182">
    <property type="entry name" value="GNAT_dom"/>
</dbReference>
<evidence type="ECO:0000313" key="2">
    <source>
        <dbReference type="EMBL" id="RTE02852.1"/>
    </source>
</evidence>
<dbReference type="Pfam" id="PF13302">
    <property type="entry name" value="Acetyltransf_3"/>
    <property type="match status" value="1"/>
</dbReference>
<keyword evidence="2" id="KW-0808">Transferase</keyword>
<comment type="caution">
    <text evidence="2">The sequence shown here is derived from an EMBL/GenBank/DDBJ whole genome shotgun (WGS) entry which is preliminary data.</text>
</comment>
<evidence type="ECO:0000313" key="3">
    <source>
        <dbReference type="Proteomes" id="UP000276128"/>
    </source>
</evidence>
<sequence>MPVFAANPILIEFPESFESSRLLIRAPLWGDGAPLNEAVAESLEELRPWMPWAQTLPAPEDSEANIRDARLKFLARSDLRLMLISKETGALVGSSGLHRIDWQVRRFEIGYWIRTSCAKQGFVTEAVNAITQFAIDELQANRIEIRCDAQNTRSAAVALRAGYTLEGTLRSDRCDVNGELRNTLVFAKVRGTEF</sequence>
<dbReference type="EMBL" id="RXHU01000110">
    <property type="protein sequence ID" value="RTE02852.1"/>
    <property type="molecule type" value="Genomic_DNA"/>
</dbReference>
<dbReference type="RefSeq" id="WP_126144678.1">
    <property type="nucleotide sequence ID" value="NZ_RXHU01000110.1"/>
</dbReference>
<reference evidence="2 3" key="1">
    <citation type="submission" date="2018-12" db="EMBL/GenBank/DDBJ databases">
        <title>Bacillus ochoae sp. nov., Paenibacillus whitsoniae sp. nov., Paenibacillus spiritus sp. nov. Isolated from the Mars Exploration Rover during spacecraft assembly.</title>
        <authorList>
            <person name="Seuylemezian A."/>
            <person name="Vaishampayan P."/>
        </authorList>
    </citation>
    <scope>NUCLEOTIDE SEQUENCE [LARGE SCALE GENOMIC DNA]</scope>
    <source>
        <strain evidence="2 3">MER 54</strain>
    </source>
</reference>
<organism evidence="2 3">
    <name type="scientific">Paenibacillus whitsoniae</name>
    <dbReference type="NCBI Taxonomy" id="2496558"/>
    <lineage>
        <taxon>Bacteria</taxon>
        <taxon>Bacillati</taxon>
        <taxon>Bacillota</taxon>
        <taxon>Bacilli</taxon>
        <taxon>Bacillales</taxon>
        <taxon>Paenibacillaceae</taxon>
        <taxon>Paenibacillus</taxon>
    </lineage>
</organism>
<dbReference type="GO" id="GO:0005737">
    <property type="term" value="C:cytoplasm"/>
    <property type="evidence" value="ECO:0007669"/>
    <property type="project" value="TreeGrafter"/>
</dbReference>
<dbReference type="InterPro" id="IPR016181">
    <property type="entry name" value="Acyl_CoA_acyltransferase"/>
</dbReference>
<dbReference type="OrthoDB" id="9799321at2"/>
<keyword evidence="3" id="KW-1185">Reference proteome</keyword>
<dbReference type="PANTHER" id="PTHR43441:SF3">
    <property type="entry name" value="ACETYLTRANSFERASE"/>
    <property type="match status" value="1"/>
</dbReference>
<evidence type="ECO:0000259" key="1">
    <source>
        <dbReference type="PROSITE" id="PS51186"/>
    </source>
</evidence>
<dbReference type="InterPro" id="IPR051908">
    <property type="entry name" value="Ribosomal_N-acetyltransferase"/>
</dbReference>
<dbReference type="Proteomes" id="UP000276128">
    <property type="component" value="Unassembled WGS sequence"/>
</dbReference>
<gene>
    <name evidence="2" type="ORF">EJQ19_28770</name>
</gene>
<accession>A0A3S0AK94</accession>
<protein>
    <submittedName>
        <fullName evidence="2">N-acetyltransferase</fullName>
    </submittedName>
</protein>
<dbReference type="PANTHER" id="PTHR43441">
    <property type="entry name" value="RIBOSOMAL-PROTEIN-SERINE ACETYLTRANSFERASE"/>
    <property type="match status" value="1"/>
</dbReference>
<name>A0A3S0AK94_9BACL</name>
<dbReference type="AlphaFoldDB" id="A0A3S0AK94"/>
<dbReference type="GO" id="GO:1990189">
    <property type="term" value="F:protein N-terminal-serine acetyltransferase activity"/>
    <property type="evidence" value="ECO:0007669"/>
    <property type="project" value="TreeGrafter"/>
</dbReference>
<dbReference type="Gene3D" id="3.40.630.30">
    <property type="match status" value="1"/>
</dbReference>
<proteinExistence type="predicted"/>
<dbReference type="PROSITE" id="PS51186">
    <property type="entry name" value="GNAT"/>
    <property type="match status" value="1"/>
</dbReference>